<dbReference type="GeneID" id="56085781"/>
<dbReference type="InterPro" id="IPR011701">
    <property type="entry name" value="MFS"/>
</dbReference>
<keyword evidence="2" id="KW-0812">Transmembrane</keyword>
<feature type="transmembrane region" description="Helical" evidence="2">
    <location>
        <begin position="15"/>
        <end position="35"/>
    </location>
</feature>
<protein>
    <submittedName>
        <fullName evidence="3">MFS transporter</fullName>
    </submittedName>
</protein>
<keyword evidence="4" id="KW-1185">Reference proteome</keyword>
<evidence type="ECO:0000313" key="3">
    <source>
        <dbReference type="EMBL" id="QLH84568.1"/>
    </source>
</evidence>
<dbReference type="Pfam" id="PF07690">
    <property type="entry name" value="MFS_1"/>
    <property type="match status" value="1"/>
</dbReference>
<feature type="transmembrane region" description="Helical" evidence="2">
    <location>
        <begin position="366"/>
        <end position="388"/>
    </location>
</feature>
<dbReference type="Proteomes" id="UP000509346">
    <property type="component" value="Chromosome"/>
</dbReference>
<accession>A0A7D5T831</accession>
<dbReference type="SUPFAM" id="SSF103473">
    <property type="entry name" value="MFS general substrate transporter"/>
    <property type="match status" value="1"/>
</dbReference>
<dbReference type="RefSeq" id="WP_179919649.1">
    <property type="nucleotide sequence ID" value="NZ_CP058909.1"/>
</dbReference>
<dbReference type="OrthoDB" id="85689at2157"/>
<feature type="transmembrane region" description="Helical" evidence="2">
    <location>
        <begin position="41"/>
        <end position="62"/>
    </location>
</feature>
<dbReference type="InterPro" id="IPR053160">
    <property type="entry name" value="MFS_DHA3_Transporter"/>
</dbReference>
<dbReference type="AlphaFoldDB" id="A0A7D5T831"/>
<feature type="transmembrane region" description="Helical" evidence="2">
    <location>
        <begin position="219"/>
        <end position="237"/>
    </location>
</feature>
<gene>
    <name evidence="3" type="ORF">HZS54_24290</name>
</gene>
<dbReference type="InterPro" id="IPR036259">
    <property type="entry name" value="MFS_trans_sf"/>
</dbReference>
<reference evidence="3 4" key="1">
    <citation type="submission" date="2020-07" db="EMBL/GenBank/DDBJ databases">
        <title>Halosimplex litoreum sp. nov. and Halosimplex rubrum sp. nov., isolated from different salt environments.</title>
        <authorList>
            <person name="Cui H."/>
        </authorList>
    </citation>
    <scope>NUCLEOTIDE SEQUENCE [LARGE SCALE GENOMIC DNA]</scope>
    <source>
        <strain evidence="3 4">R2</strain>
    </source>
</reference>
<keyword evidence="2" id="KW-1133">Transmembrane helix</keyword>
<dbReference type="PANTHER" id="PTHR23530:SF1">
    <property type="entry name" value="PERMEASE, MAJOR FACILITATOR SUPERFAMILY-RELATED"/>
    <property type="match status" value="1"/>
</dbReference>
<dbReference type="Gene3D" id="1.20.1250.20">
    <property type="entry name" value="MFS general substrate transporter like domains"/>
    <property type="match status" value="1"/>
</dbReference>
<evidence type="ECO:0000256" key="1">
    <source>
        <dbReference type="SAM" id="MobiDB-lite"/>
    </source>
</evidence>
<feature type="transmembrane region" description="Helical" evidence="2">
    <location>
        <begin position="167"/>
        <end position="184"/>
    </location>
</feature>
<dbReference type="GO" id="GO:0022857">
    <property type="term" value="F:transmembrane transporter activity"/>
    <property type="evidence" value="ECO:0007669"/>
    <property type="project" value="InterPro"/>
</dbReference>
<feature type="transmembrane region" description="Helical" evidence="2">
    <location>
        <begin position="142"/>
        <end position="161"/>
    </location>
</feature>
<dbReference type="PANTHER" id="PTHR23530">
    <property type="entry name" value="TRANSPORT PROTEIN-RELATED"/>
    <property type="match status" value="1"/>
</dbReference>
<proteinExistence type="predicted"/>
<feature type="transmembrane region" description="Helical" evidence="2">
    <location>
        <begin position="276"/>
        <end position="298"/>
    </location>
</feature>
<organism evidence="3 4">
    <name type="scientific">Halosimplex pelagicum</name>
    <dbReference type="NCBI Taxonomy" id="869886"/>
    <lineage>
        <taxon>Archaea</taxon>
        <taxon>Methanobacteriati</taxon>
        <taxon>Methanobacteriota</taxon>
        <taxon>Stenosarchaea group</taxon>
        <taxon>Halobacteria</taxon>
        <taxon>Halobacteriales</taxon>
        <taxon>Haloarculaceae</taxon>
        <taxon>Halosimplex</taxon>
    </lineage>
</organism>
<feature type="transmembrane region" description="Helical" evidence="2">
    <location>
        <begin position="395"/>
        <end position="414"/>
    </location>
</feature>
<sequence>MRVDLSNPRALIRRYYLFQALSAVGFVSPIFALFVLRDLTYPQYGTLSAVYSLVLVAGEIPTGYAGDRFGRRDTLVASKLAMAGSLLGFVAVDSFASYLVVYVLWGIGIALTSGTGGAWLYEVLESTVGGERFTTVRGRGQSIARWSSAVTTVLGAVLYGVDPRAPFLAAGGLVVVGAGVVATLPRTEQFEAGETAGPSVREALPLLCDRLARPPLRSFVAFAALVFGAVGAANQYVQPIAVEVVGGVDLAALPVVDGVAGAVGSGSLPVDVPVSAATGLGPLYASFALVAGVVSYYAGPIEARFGLSRAVGAAAVVLVTATLLPLAVPLTAFATFYLLRAVHSLLRPMVEGHVNDRVESVGRATVLSAVSMAVGLARTPFVVLAGVAAGARGPVAAYGAIGVLLAATTVPLVVLGSPLPNENSADTGDDGETGGDGGGAPN</sequence>
<evidence type="ECO:0000256" key="2">
    <source>
        <dbReference type="SAM" id="Phobius"/>
    </source>
</evidence>
<keyword evidence="2" id="KW-0472">Membrane</keyword>
<feature type="transmembrane region" description="Helical" evidence="2">
    <location>
        <begin position="310"/>
        <end position="339"/>
    </location>
</feature>
<dbReference type="EMBL" id="CP058909">
    <property type="protein sequence ID" value="QLH84568.1"/>
    <property type="molecule type" value="Genomic_DNA"/>
</dbReference>
<feature type="region of interest" description="Disordered" evidence="1">
    <location>
        <begin position="419"/>
        <end position="442"/>
    </location>
</feature>
<dbReference type="KEGG" id="hpel:HZS54_24290"/>
<name>A0A7D5T831_9EURY</name>
<evidence type="ECO:0000313" key="4">
    <source>
        <dbReference type="Proteomes" id="UP000509346"/>
    </source>
</evidence>
<feature type="transmembrane region" description="Helical" evidence="2">
    <location>
        <begin position="98"/>
        <end position="121"/>
    </location>
</feature>